<accession>A0ACC2ESR9</accession>
<gene>
    <name evidence="1" type="ORF">O6H91_01G078000</name>
</gene>
<protein>
    <submittedName>
        <fullName evidence="1">Uncharacterized protein</fullName>
    </submittedName>
</protein>
<name>A0ACC2ESR9_DIPCM</name>
<proteinExistence type="predicted"/>
<evidence type="ECO:0000313" key="2">
    <source>
        <dbReference type="Proteomes" id="UP001162992"/>
    </source>
</evidence>
<sequence length="491" mass="53572">MALISSLTTLASLSLYSDNIHSIPNQPRFLQYSPAPLCHLPYSSSSCCFTLCRSSDHSQKQLNFICQAISHSACNLPRGTAAVSSSIDKTFIRTPTKRQQQKMSISADASDATASTEGSIDEQKWSSARVLGYATEEFPWWDRKLLSGAVVVRENGLQGPYRMYYYGRGSDVWNMGVKPFNQFLPTGRVGLATSSDGLSFLRYKGDLEGGAIMDPSDNPTDFDCVHVAVSDVHYQKEDKLWLMHYFGGGLDEAVLAGFSELPIKGIKLRPGVATSADGLHFQSRNGPILDVGDAGSWDQNGVSWPRVLLPSETSVPGVLQGKWVMTYHTRELGVGPGGAGYFSAGLAISEDGKTWEKQGKIISAGSSGSWDENGVSVRHVVMIGSQYVMFYEGSNYKGEFAIGLAVSDDGIAWRKDEEFGSEPGGPILRARKGEDVWDNVIVATPYVLPMQDGSFRMYYLGVGRRPGEETKQGIGLAVSKGSDFRTWTRIV</sequence>
<reference evidence="2" key="1">
    <citation type="journal article" date="2024" name="Proc. Natl. Acad. Sci. U.S.A.">
        <title>Extraordinary preservation of gene collinearity over three hundred million years revealed in homosporous lycophytes.</title>
        <authorList>
            <person name="Li C."/>
            <person name="Wickell D."/>
            <person name="Kuo L.Y."/>
            <person name="Chen X."/>
            <person name="Nie B."/>
            <person name="Liao X."/>
            <person name="Peng D."/>
            <person name="Ji J."/>
            <person name="Jenkins J."/>
            <person name="Williams M."/>
            <person name="Shu S."/>
            <person name="Plott C."/>
            <person name="Barry K."/>
            <person name="Rajasekar S."/>
            <person name="Grimwood J."/>
            <person name="Han X."/>
            <person name="Sun S."/>
            <person name="Hou Z."/>
            <person name="He W."/>
            <person name="Dai G."/>
            <person name="Sun C."/>
            <person name="Schmutz J."/>
            <person name="Leebens-Mack J.H."/>
            <person name="Li F.W."/>
            <person name="Wang L."/>
        </authorList>
    </citation>
    <scope>NUCLEOTIDE SEQUENCE [LARGE SCALE GENOMIC DNA]</scope>
    <source>
        <strain evidence="2">cv. PW_Plant_1</strain>
    </source>
</reference>
<dbReference type="Proteomes" id="UP001162992">
    <property type="component" value="Chromosome 1"/>
</dbReference>
<keyword evidence="2" id="KW-1185">Reference proteome</keyword>
<evidence type="ECO:0000313" key="1">
    <source>
        <dbReference type="EMBL" id="KAJ7569438.1"/>
    </source>
</evidence>
<organism evidence="1 2">
    <name type="scientific">Diphasiastrum complanatum</name>
    <name type="common">Issler's clubmoss</name>
    <name type="synonym">Lycopodium complanatum</name>
    <dbReference type="NCBI Taxonomy" id="34168"/>
    <lineage>
        <taxon>Eukaryota</taxon>
        <taxon>Viridiplantae</taxon>
        <taxon>Streptophyta</taxon>
        <taxon>Embryophyta</taxon>
        <taxon>Tracheophyta</taxon>
        <taxon>Lycopodiopsida</taxon>
        <taxon>Lycopodiales</taxon>
        <taxon>Lycopodiaceae</taxon>
        <taxon>Lycopodioideae</taxon>
        <taxon>Diphasiastrum</taxon>
    </lineage>
</organism>
<comment type="caution">
    <text evidence="1">The sequence shown here is derived from an EMBL/GenBank/DDBJ whole genome shotgun (WGS) entry which is preliminary data.</text>
</comment>
<dbReference type="EMBL" id="CM055092">
    <property type="protein sequence ID" value="KAJ7569438.1"/>
    <property type="molecule type" value="Genomic_DNA"/>
</dbReference>